<reference evidence="9" key="1">
    <citation type="submission" date="2005-10" db="EMBL/GenBank/DDBJ databases">
        <authorList>
            <person name="Loftus B.J."/>
            <person name="Nene V.M."/>
            <person name="Hannick L.I."/>
            <person name="Bidwell S."/>
            <person name="Haas B."/>
            <person name="Amedeo P."/>
            <person name="Orvis J."/>
            <person name="Wortman J.R."/>
            <person name="White O.R."/>
            <person name="Salzberg S."/>
            <person name="Shumway M."/>
            <person name="Koo H."/>
            <person name="Zhao Y."/>
            <person name="Holmes M."/>
            <person name="Miller J."/>
            <person name="Schatz M."/>
            <person name="Pop M."/>
            <person name="Pai G."/>
            <person name="Utterback T."/>
            <person name="Rogers Y.-H."/>
            <person name="Kravitz S."/>
            <person name="Fraser C.M."/>
        </authorList>
    </citation>
    <scope>NUCLEOTIDE SEQUENCE</scope>
    <source>
        <strain evidence="9">Liverpool</strain>
    </source>
</reference>
<feature type="region of interest" description="Disordered" evidence="7">
    <location>
        <begin position="165"/>
        <end position="229"/>
    </location>
</feature>
<dbReference type="AlphaFoldDB" id="Q179Q8"/>
<dbReference type="eggNOG" id="ENOG502RTIZ">
    <property type="taxonomic scope" value="Eukaryota"/>
</dbReference>
<feature type="domain" description="C2H2-type" evidence="8">
    <location>
        <begin position="71"/>
        <end position="98"/>
    </location>
</feature>
<keyword evidence="1" id="KW-0479">Metal-binding</keyword>
<dbReference type="Gene3D" id="3.30.160.60">
    <property type="entry name" value="Classic Zinc Finger"/>
    <property type="match status" value="2"/>
</dbReference>
<proteinExistence type="predicted"/>
<accession>Q179Q8</accession>
<keyword evidence="4" id="KW-0862">Zinc</keyword>
<dbReference type="PROSITE" id="PS00028">
    <property type="entry name" value="ZINC_FINGER_C2H2_1"/>
    <property type="match status" value="4"/>
</dbReference>
<keyword evidence="6" id="KW-0175">Coiled coil</keyword>
<dbReference type="Pfam" id="PF00096">
    <property type="entry name" value="zf-C2H2"/>
    <property type="match status" value="1"/>
</dbReference>
<protein>
    <submittedName>
        <fullName evidence="9">AAEL005550-PA</fullName>
    </submittedName>
</protein>
<dbReference type="Proteomes" id="UP000682892">
    <property type="component" value="Unassembled WGS sequence"/>
</dbReference>
<feature type="compositionally biased region" description="Basic and acidic residues" evidence="7">
    <location>
        <begin position="177"/>
        <end position="186"/>
    </location>
</feature>
<organism evidence="9 10">
    <name type="scientific">Aedes aegypti</name>
    <name type="common">Yellowfever mosquito</name>
    <name type="synonym">Culex aegypti</name>
    <dbReference type="NCBI Taxonomy" id="7159"/>
    <lineage>
        <taxon>Eukaryota</taxon>
        <taxon>Metazoa</taxon>
        <taxon>Ecdysozoa</taxon>
        <taxon>Arthropoda</taxon>
        <taxon>Hexapoda</taxon>
        <taxon>Insecta</taxon>
        <taxon>Pterygota</taxon>
        <taxon>Neoptera</taxon>
        <taxon>Endopterygota</taxon>
        <taxon>Diptera</taxon>
        <taxon>Nematocera</taxon>
        <taxon>Culicoidea</taxon>
        <taxon>Culicidae</taxon>
        <taxon>Culicinae</taxon>
        <taxon>Aedini</taxon>
        <taxon>Aedes</taxon>
        <taxon>Stegomyia</taxon>
    </lineage>
</organism>
<dbReference type="SUPFAM" id="SSF57667">
    <property type="entry name" value="beta-beta-alpha zinc fingers"/>
    <property type="match status" value="1"/>
</dbReference>
<evidence type="ECO:0000313" key="10">
    <source>
        <dbReference type="Proteomes" id="UP000682892"/>
    </source>
</evidence>
<evidence type="ECO:0000256" key="4">
    <source>
        <dbReference type="ARBA" id="ARBA00022833"/>
    </source>
</evidence>
<evidence type="ECO:0000259" key="8">
    <source>
        <dbReference type="PROSITE" id="PS50157"/>
    </source>
</evidence>
<dbReference type="GO" id="GO:0043565">
    <property type="term" value="F:sequence-specific DNA binding"/>
    <property type="evidence" value="ECO:0007669"/>
    <property type="project" value="TreeGrafter"/>
</dbReference>
<name>Q179Q8_AEDAE</name>
<evidence type="ECO:0000256" key="3">
    <source>
        <dbReference type="ARBA" id="ARBA00022771"/>
    </source>
</evidence>
<feature type="compositionally biased region" description="Polar residues" evidence="7">
    <location>
        <begin position="189"/>
        <end position="203"/>
    </location>
</feature>
<feature type="compositionally biased region" description="Acidic residues" evidence="7">
    <location>
        <begin position="207"/>
        <end position="229"/>
    </location>
</feature>
<dbReference type="OMA" id="TVSIQHQ"/>
<evidence type="ECO:0000256" key="7">
    <source>
        <dbReference type="SAM" id="MobiDB-lite"/>
    </source>
</evidence>
<evidence type="ECO:0000256" key="2">
    <source>
        <dbReference type="ARBA" id="ARBA00022737"/>
    </source>
</evidence>
<dbReference type="PANTHER" id="PTHR24408">
    <property type="entry name" value="ZINC FINGER PROTEIN"/>
    <property type="match status" value="1"/>
</dbReference>
<dbReference type="STRING" id="7159.Q179Q8"/>
<dbReference type="GO" id="GO:0000981">
    <property type="term" value="F:DNA-binding transcription factor activity, RNA polymerase II-specific"/>
    <property type="evidence" value="ECO:0007669"/>
    <property type="project" value="TreeGrafter"/>
</dbReference>
<feature type="coiled-coil region" evidence="6">
    <location>
        <begin position="452"/>
        <end position="481"/>
    </location>
</feature>
<feature type="region of interest" description="Disordered" evidence="7">
    <location>
        <begin position="1"/>
        <end position="38"/>
    </location>
</feature>
<reference evidence="9" key="2">
    <citation type="journal article" date="2007" name="Science">
        <title>Genome sequence of Aedes aegypti, a major arbovirus vector.</title>
        <authorList>
            <person name="Nene V."/>
            <person name="Wortman J.R."/>
            <person name="Lawson D."/>
            <person name="Haas B."/>
            <person name="Kodira C."/>
            <person name="Tu Z.J."/>
            <person name="Loftus B."/>
            <person name="Xi Z."/>
            <person name="Megy K."/>
            <person name="Grabherr M."/>
            <person name="Ren Q."/>
            <person name="Zdobnov E.M."/>
            <person name="Lobo N.F."/>
            <person name="Campbell K.S."/>
            <person name="Brown S.E."/>
            <person name="Bonaldo M.F."/>
            <person name="Zhu J."/>
            <person name="Sinkins S.P."/>
            <person name="Hogenkamp D.G."/>
            <person name="Amedeo P."/>
            <person name="Arensburger P."/>
            <person name="Atkinson P.W."/>
            <person name="Bidwell S."/>
            <person name="Biedler J."/>
            <person name="Birney E."/>
            <person name="Bruggner R.V."/>
            <person name="Costas J."/>
            <person name="Coy M.R."/>
            <person name="Crabtree J."/>
            <person name="Crawford M."/>
            <person name="Debruyn B."/>
            <person name="Decaprio D."/>
            <person name="Eiglmeier K."/>
            <person name="Eisenstadt E."/>
            <person name="El-Dorry H."/>
            <person name="Gelbart W.M."/>
            <person name="Gomes S.L."/>
            <person name="Hammond M."/>
            <person name="Hannick L.I."/>
            <person name="Hogan J.R."/>
            <person name="Holmes M.H."/>
            <person name="Jaffe D."/>
            <person name="Johnston J.S."/>
            <person name="Kennedy R.C."/>
            <person name="Koo H."/>
            <person name="Kravitz S."/>
            <person name="Kriventseva E.V."/>
            <person name="Kulp D."/>
            <person name="Labutti K."/>
            <person name="Lee E."/>
            <person name="Li S."/>
            <person name="Lovin D.D."/>
            <person name="Mao C."/>
            <person name="Mauceli E."/>
            <person name="Menck C.F."/>
            <person name="Miller J.R."/>
            <person name="Montgomery P."/>
            <person name="Mori A."/>
            <person name="Nascimento A.L."/>
            <person name="Naveira H.F."/>
            <person name="Nusbaum C."/>
            <person name="O'leary S."/>
            <person name="Orvis J."/>
            <person name="Pertea M."/>
            <person name="Quesneville H."/>
            <person name="Reidenbach K.R."/>
            <person name="Rogers Y.H."/>
            <person name="Roth C.W."/>
            <person name="Schneider J.R."/>
            <person name="Schatz M."/>
            <person name="Shumway M."/>
            <person name="Stanke M."/>
            <person name="Stinson E.O."/>
            <person name="Tubio J.M."/>
            <person name="Vanzee J.P."/>
            <person name="Verjovski-Almeida S."/>
            <person name="Werner D."/>
            <person name="White O."/>
            <person name="Wyder S."/>
            <person name="Zeng Q."/>
            <person name="Zhao Q."/>
            <person name="Zhao Y."/>
            <person name="Hill C.A."/>
            <person name="Raikhel A.S."/>
            <person name="Soares M.B."/>
            <person name="Knudson D.L."/>
            <person name="Lee N.H."/>
            <person name="Galagan J."/>
            <person name="Salzberg S.L."/>
            <person name="Paulsen I.T."/>
            <person name="Dimopoulos G."/>
            <person name="Collins F.H."/>
            <person name="Birren B."/>
            <person name="Fraser-Liggett C.M."/>
            <person name="Severson D.W."/>
        </authorList>
    </citation>
    <scope>NUCLEOTIDE SEQUENCE [LARGE SCALE GENOMIC DNA]</scope>
    <source>
        <strain evidence="9">Liverpool</strain>
    </source>
</reference>
<dbReference type="VEuPathDB" id="VectorBase:AAEL005677"/>
<evidence type="ECO:0000313" key="9">
    <source>
        <dbReference type="EMBL" id="EAT42964.1"/>
    </source>
</evidence>
<dbReference type="HOGENOM" id="CLU_490228_0_0_1"/>
<dbReference type="PhylomeDB" id="Q179Q8"/>
<sequence length="494" mass="56318">MESIFLSHPQQQQQQQQSYQNDEDPDVLAEDNTRPSLPEDFPNFRDFQIEKMVLYFRVVTDGSEQRLRLGFKCKLCGEVFNKTMQLLGHIRKHFEENHICKDCGKYFFDTNKLLIHKRAKHTQPLKCQLGCLSYTTSNIKCLQTHYLRHHCIKIRPKDMKKMEETLIPQSRPTGSEIKTKSQREAIADQQRSLPEVQQVQQSKPGIEDDEADEVDDQDVDQDEDEFDEPEDYGQTVECCVCDVYIPTEEDLKVHEQTHSSPYTCKICFTVYEQLADARSHYDAHEKTQVMQNPVQLQTVTLTPAVSLQQQSQPASIPIVTSSGQHQAPNMTTMLIMHNGTPMLVPVQTFDSSQLVQAFPSHTIPTQITAQPATGATTITPITTAWPINHLLPVNNQIEIIPIHPAQNMAAGGPTLNQIPIQNIINVKQDHPQAAGGPGIVITPVTTLDQQHYLRQQQALQALQAQLQLQQQQQQLQLRQQQQLQQQQQQYQPQT</sequence>
<dbReference type="EMBL" id="CH477347">
    <property type="protein sequence ID" value="EAT42964.1"/>
    <property type="molecule type" value="Genomic_DNA"/>
</dbReference>
<gene>
    <name evidence="9" type="ORF">AaeL_AAEL005550</name>
</gene>
<dbReference type="PANTHER" id="PTHR24408:SF58">
    <property type="entry name" value="TRANSCRIPTION FACTOR (TFIIIA), PUTATIVE (AFU_ORTHOLOGUE AFUA_1G05150)-RELATED"/>
    <property type="match status" value="1"/>
</dbReference>
<dbReference type="PROSITE" id="PS50157">
    <property type="entry name" value="ZINC_FINGER_C2H2_2"/>
    <property type="match status" value="2"/>
</dbReference>
<dbReference type="SMART" id="SM00355">
    <property type="entry name" value="ZnF_C2H2"/>
    <property type="match status" value="5"/>
</dbReference>
<reference evidence="9" key="3">
    <citation type="submission" date="2012-09" db="EMBL/GenBank/DDBJ databases">
        <authorList>
            <consortium name="VectorBase"/>
        </authorList>
    </citation>
    <scope>NUCLEOTIDE SEQUENCE</scope>
    <source>
        <strain evidence="9">Liverpool</strain>
    </source>
</reference>
<dbReference type="GO" id="GO:0005634">
    <property type="term" value="C:nucleus"/>
    <property type="evidence" value="ECO:0007669"/>
    <property type="project" value="TreeGrafter"/>
</dbReference>
<keyword evidence="2" id="KW-0677">Repeat</keyword>
<feature type="domain" description="C2H2-type" evidence="8">
    <location>
        <begin position="98"/>
        <end position="126"/>
    </location>
</feature>
<evidence type="ECO:0000256" key="6">
    <source>
        <dbReference type="SAM" id="Coils"/>
    </source>
</evidence>
<dbReference type="InterPro" id="IPR013087">
    <property type="entry name" value="Znf_C2H2_type"/>
</dbReference>
<dbReference type="PaxDb" id="7159-AAEL005550-PA"/>
<dbReference type="GO" id="GO:0008270">
    <property type="term" value="F:zinc ion binding"/>
    <property type="evidence" value="ECO:0007669"/>
    <property type="project" value="UniProtKB-KW"/>
</dbReference>
<dbReference type="InterPro" id="IPR036236">
    <property type="entry name" value="Znf_C2H2_sf"/>
</dbReference>
<keyword evidence="3 5" id="KW-0863">Zinc-finger</keyword>
<evidence type="ECO:0000256" key="1">
    <source>
        <dbReference type="ARBA" id="ARBA00022723"/>
    </source>
</evidence>
<evidence type="ECO:0000256" key="5">
    <source>
        <dbReference type="PROSITE-ProRule" id="PRU00042"/>
    </source>
</evidence>